<dbReference type="InterPro" id="IPR001579">
    <property type="entry name" value="Glyco_hydro_18_chit_AS"/>
</dbReference>
<dbReference type="Gene3D" id="3.10.50.10">
    <property type="match status" value="1"/>
</dbReference>
<evidence type="ECO:0000259" key="9">
    <source>
        <dbReference type="PROSITE" id="PS51910"/>
    </source>
</evidence>
<dbReference type="GO" id="GO:0016787">
    <property type="term" value="F:hydrolase activity"/>
    <property type="evidence" value="ECO:0007669"/>
    <property type="project" value="UniProtKB-KW"/>
</dbReference>
<keyword evidence="4" id="KW-0119">Carbohydrate metabolism</keyword>
<dbReference type="SMART" id="SM00636">
    <property type="entry name" value="Glyco_18"/>
    <property type="match status" value="1"/>
</dbReference>
<keyword evidence="5 6" id="KW-0326">Glycosidase</keyword>
<evidence type="ECO:0000313" key="10">
    <source>
        <dbReference type="EMBL" id="WUT82182.1"/>
    </source>
</evidence>
<dbReference type="PANTHER" id="PTHR11177">
    <property type="entry name" value="CHITINASE"/>
    <property type="match status" value="1"/>
</dbReference>
<sequence length="413" mass="43565">MLRPPRPRVRALLAAACTAALGVTLLAGTGSATASPEPAAARAPLAAGSKVVGYFTDWGVYQRNYHVKNIETSGSAAKLTHINYAFGNVTGGKCAIGDAYADYQKTYDAASSVDGTADKWDQPVAGSFNQLRELKKKHPGLKVLWSFGGWTWSGGFGEAAKNPAAFANSCYSLVEDPRWADVFDGIDIDWEYPNACGLSCDTSGRAAFKNVMAALRAKFGSANLVTAAITADASAGGKIEKADYAGAAQYVDWYNPMTYDFFGAWAAQGPTAPHSPLTSYSGIPTQGFHTDAAIQKLKGLGIPANKLLLGIGFYGRGWTGVTQKAPGGTATGPASSTYEQGIDDYKVLKTKCPANGTVAGTAYAYCGNNWWSYDTPSTIAGKMTYKNNQGLGGTFFWELSGDTSNGELIKSIK</sequence>
<feature type="domain" description="GH18" evidence="9">
    <location>
        <begin position="49"/>
        <end position="413"/>
    </location>
</feature>
<protein>
    <recommendedName>
        <fullName evidence="2">chitinase</fullName>
        <ecNumber evidence="2">3.2.1.14</ecNumber>
    </recommendedName>
</protein>
<dbReference type="Proteomes" id="UP001432060">
    <property type="component" value="Chromosome"/>
</dbReference>
<dbReference type="Gene3D" id="3.20.20.80">
    <property type="entry name" value="Glycosidases"/>
    <property type="match status" value="1"/>
</dbReference>
<dbReference type="PANTHER" id="PTHR11177:SF317">
    <property type="entry name" value="CHITINASE 12-RELATED"/>
    <property type="match status" value="1"/>
</dbReference>
<proteinExistence type="inferred from homology"/>
<reference evidence="10" key="1">
    <citation type="submission" date="2022-10" db="EMBL/GenBank/DDBJ databases">
        <title>The complete genomes of actinobacterial strains from the NBC collection.</title>
        <authorList>
            <person name="Joergensen T.S."/>
            <person name="Alvarez Arevalo M."/>
            <person name="Sterndorff E.B."/>
            <person name="Faurdal D."/>
            <person name="Vuksanovic O."/>
            <person name="Mourched A.-S."/>
            <person name="Charusanti P."/>
            <person name="Shaw S."/>
            <person name="Blin K."/>
            <person name="Weber T."/>
        </authorList>
    </citation>
    <scope>NUCLEOTIDE SEQUENCE</scope>
    <source>
        <strain evidence="10">NBC_00668</strain>
    </source>
</reference>
<dbReference type="CDD" id="cd06548">
    <property type="entry name" value="GH18_chitinase"/>
    <property type="match status" value="1"/>
</dbReference>
<keyword evidence="4" id="KW-0146">Chitin degradation</keyword>
<evidence type="ECO:0000256" key="3">
    <source>
        <dbReference type="ARBA" id="ARBA00022801"/>
    </source>
</evidence>
<keyword evidence="8" id="KW-0732">Signal</keyword>
<dbReference type="InterPro" id="IPR001223">
    <property type="entry name" value="Glyco_hydro18_cat"/>
</dbReference>
<feature type="signal peptide" evidence="8">
    <location>
        <begin position="1"/>
        <end position="34"/>
    </location>
</feature>
<gene>
    <name evidence="10" type="ORF">OG515_08190</name>
</gene>
<comment type="catalytic activity">
    <reaction evidence="1">
        <text>Random endo-hydrolysis of N-acetyl-beta-D-glucosaminide (1-&gt;4)-beta-linkages in chitin and chitodextrins.</text>
        <dbReference type="EC" id="3.2.1.14"/>
    </reaction>
</comment>
<evidence type="ECO:0000313" key="11">
    <source>
        <dbReference type="Proteomes" id="UP001432060"/>
    </source>
</evidence>
<evidence type="ECO:0000256" key="7">
    <source>
        <dbReference type="RuleBase" id="RU004453"/>
    </source>
</evidence>
<dbReference type="EMBL" id="CP109019">
    <property type="protein sequence ID" value="WUT82182.1"/>
    <property type="molecule type" value="Genomic_DNA"/>
</dbReference>
<dbReference type="PROSITE" id="PS01095">
    <property type="entry name" value="GH18_1"/>
    <property type="match status" value="1"/>
</dbReference>
<dbReference type="InterPro" id="IPR050314">
    <property type="entry name" value="Glycosyl_Hydrlase_18"/>
</dbReference>
<dbReference type="InterPro" id="IPR017853">
    <property type="entry name" value="GH"/>
</dbReference>
<dbReference type="InterPro" id="IPR011583">
    <property type="entry name" value="Chitinase_II/V-like_cat"/>
</dbReference>
<dbReference type="InterPro" id="IPR029070">
    <property type="entry name" value="Chitinase_insertion_sf"/>
</dbReference>
<name>A0ABZ1XGX0_9ACTN</name>
<dbReference type="Pfam" id="PF00704">
    <property type="entry name" value="Glyco_hydro_18"/>
    <property type="match status" value="1"/>
</dbReference>
<keyword evidence="11" id="KW-1185">Reference proteome</keyword>
<dbReference type="SUPFAM" id="SSF54556">
    <property type="entry name" value="Chitinase insertion domain"/>
    <property type="match status" value="1"/>
</dbReference>
<accession>A0ABZ1XGX0</accession>
<evidence type="ECO:0000256" key="2">
    <source>
        <dbReference type="ARBA" id="ARBA00012729"/>
    </source>
</evidence>
<keyword evidence="4" id="KW-0624">Polysaccharide degradation</keyword>
<dbReference type="PROSITE" id="PS51910">
    <property type="entry name" value="GH18_2"/>
    <property type="match status" value="1"/>
</dbReference>
<organism evidence="10 11">
    <name type="scientific">Streptomyces melanogenes</name>
    <dbReference type="NCBI Taxonomy" id="67326"/>
    <lineage>
        <taxon>Bacteria</taxon>
        <taxon>Bacillati</taxon>
        <taxon>Actinomycetota</taxon>
        <taxon>Actinomycetes</taxon>
        <taxon>Kitasatosporales</taxon>
        <taxon>Streptomycetaceae</taxon>
        <taxon>Streptomyces</taxon>
    </lineage>
</organism>
<evidence type="ECO:0000256" key="6">
    <source>
        <dbReference type="RuleBase" id="RU000489"/>
    </source>
</evidence>
<evidence type="ECO:0000256" key="4">
    <source>
        <dbReference type="ARBA" id="ARBA00023024"/>
    </source>
</evidence>
<dbReference type="SUPFAM" id="SSF51445">
    <property type="entry name" value="(Trans)glycosidases"/>
    <property type="match status" value="1"/>
</dbReference>
<dbReference type="EC" id="3.2.1.14" evidence="2"/>
<keyword evidence="3 6" id="KW-0378">Hydrolase</keyword>
<dbReference type="RefSeq" id="WP_329397050.1">
    <property type="nucleotide sequence ID" value="NZ_CP109019.1"/>
</dbReference>
<evidence type="ECO:0000256" key="5">
    <source>
        <dbReference type="ARBA" id="ARBA00023295"/>
    </source>
</evidence>
<feature type="chain" id="PRO_5047117580" description="chitinase" evidence="8">
    <location>
        <begin position="35"/>
        <end position="413"/>
    </location>
</feature>
<comment type="similarity">
    <text evidence="7">Belongs to the glycosyl hydrolase 18 family.</text>
</comment>
<evidence type="ECO:0000256" key="1">
    <source>
        <dbReference type="ARBA" id="ARBA00000822"/>
    </source>
</evidence>
<evidence type="ECO:0000256" key="8">
    <source>
        <dbReference type="SAM" id="SignalP"/>
    </source>
</evidence>